<dbReference type="RefSeq" id="WP_008074600.1">
    <property type="nucleotide sequence ID" value="NZ_AEVT01000022.1"/>
</dbReference>
<reference evidence="1 2" key="1">
    <citation type="journal article" date="2012" name="Int. J. Syst. Evol. Microbiol.">
        <title>Vibrio caribbeanicus sp. nov., isolated from the marine sponge Scleritoderma cyanea.</title>
        <authorList>
            <person name="Hoffmann M."/>
            <person name="Monday S.R."/>
            <person name="Allard M.W."/>
            <person name="Strain E.A."/>
            <person name="Whittaker P."/>
            <person name="Naum M."/>
            <person name="McCarthy P.J."/>
            <person name="Lopez J.V."/>
            <person name="Fischer M."/>
            <person name="Brown E.W."/>
        </authorList>
    </citation>
    <scope>NUCLEOTIDE SEQUENCE [LARGE SCALE GENOMIC DNA]</scope>
    <source>
        <strain evidence="2">DSMZ 21326</strain>
    </source>
</reference>
<dbReference type="PROSITE" id="PS51257">
    <property type="entry name" value="PROKAR_LIPOPROTEIN"/>
    <property type="match status" value="1"/>
</dbReference>
<gene>
    <name evidence="1" type="ORF">VISI1226_11229</name>
</gene>
<keyword evidence="1" id="KW-0449">Lipoprotein</keyword>
<protein>
    <submittedName>
        <fullName evidence="1">Putative lipoprotein</fullName>
    </submittedName>
</protein>
<comment type="caution">
    <text evidence="1">The sequence shown here is derived from an EMBL/GenBank/DDBJ whole genome shotgun (WGS) entry which is preliminary data.</text>
</comment>
<dbReference type="OrthoDB" id="5906465at2"/>
<dbReference type="AlphaFoldDB" id="E8M3P7"/>
<dbReference type="eggNOG" id="ENOG5032S51">
    <property type="taxonomic scope" value="Bacteria"/>
</dbReference>
<accession>E8M3P7</accession>
<evidence type="ECO:0000313" key="2">
    <source>
        <dbReference type="Proteomes" id="UP000006228"/>
    </source>
</evidence>
<organism evidence="1 2">
    <name type="scientific">Vibrio sinaloensis DSM 21326</name>
    <dbReference type="NCBI Taxonomy" id="945550"/>
    <lineage>
        <taxon>Bacteria</taxon>
        <taxon>Pseudomonadati</taxon>
        <taxon>Pseudomonadota</taxon>
        <taxon>Gammaproteobacteria</taxon>
        <taxon>Vibrionales</taxon>
        <taxon>Vibrionaceae</taxon>
        <taxon>Vibrio</taxon>
        <taxon>Vibrio oreintalis group</taxon>
    </lineage>
</organism>
<dbReference type="GeneID" id="95568269"/>
<proteinExistence type="predicted"/>
<evidence type="ECO:0000313" key="1">
    <source>
        <dbReference type="EMBL" id="EGA71336.1"/>
    </source>
</evidence>
<name>E8M3P7_PHOS4</name>
<dbReference type="Proteomes" id="UP000006228">
    <property type="component" value="Unassembled WGS sequence"/>
</dbReference>
<sequence>MNTLTKLSVMTCMSLSLIGCGGGGGGGSSSSGSASSSSTSVSLEDLRIDNQNGLESVYHVTIDVLLPELAAEQAYISVCDNSNGVDQINYDNCLIKAALHQGAGQYQLRVANHCQDLVAVVSVMNPDEPTRYYQHTHDDQLETTWLIQ</sequence>
<dbReference type="EMBL" id="AEVT01000022">
    <property type="protein sequence ID" value="EGA71336.1"/>
    <property type="molecule type" value="Genomic_DNA"/>
</dbReference>